<dbReference type="AlphaFoldDB" id="A0A022PEH2"/>
<gene>
    <name evidence="2" type="ORF">BA1DRAFT_04178</name>
</gene>
<keyword evidence="3" id="KW-1185">Reference proteome</keyword>
<name>A0A022PEH2_9GAMM</name>
<evidence type="ECO:0000256" key="1">
    <source>
        <dbReference type="SAM" id="Phobius"/>
    </source>
</evidence>
<keyword evidence="1" id="KW-0472">Membrane</keyword>
<dbReference type="Proteomes" id="UP000023464">
    <property type="component" value="Unassembled WGS sequence"/>
</dbReference>
<organism evidence="2 3">
    <name type="scientific">Photorhabdus aegyptia</name>
    <dbReference type="NCBI Taxonomy" id="2805098"/>
    <lineage>
        <taxon>Bacteria</taxon>
        <taxon>Pseudomonadati</taxon>
        <taxon>Pseudomonadota</taxon>
        <taxon>Gammaproteobacteria</taxon>
        <taxon>Enterobacterales</taxon>
        <taxon>Morganellaceae</taxon>
        <taxon>Photorhabdus</taxon>
    </lineage>
</organism>
<dbReference type="PATRIC" id="fig|1393736.3.peg.4258"/>
<sequence length="131" mass="14504">MINFVSPPEWIHIESVADGSSDQSGAEWQQVDFNLPPNTLKAVAEFIVSQIRPRNGIHLSEYGKGSYYQYGIILYTRQICFACLDGKAVMSEAVNSINVSGGFAAILYLALLHRMTLLLSALYGLVFLEND</sequence>
<dbReference type="RefSeq" id="WP_036783003.1">
    <property type="nucleotide sequence ID" value="NZ_CAWLTM010000023.1"/>
</dbReference>
<accession>A0A022PEH2</accession>
<reference evidence="2 3" key="1">
    <citation type="submission" date="2014-03" db="EMBL/GenBank/DDBJ databases">
        <title>Draft Genome of Photorhabdus luminescens BA1, an Egyptian Isolate.</title>
        <authorList>
            <person name="Ghazal S."/>
            <person name="Hurst S.G.IV."/>
            <person name="Morris K."/>
            <person name="Thomas K."/>
            <person name="Tisa L.S."/>
        </authorList>
    </citation>
    <scope>NUCLEOTIDE SEQUENCE [LARGE SCALE GENOMIC DNA]</scope>
    <source>
        <strain evidence="2 3">BA1</strain>
    </source>
</reference>
<keyword evidence="1" id="KW-1133">Transmembrane helix</keyword>
<feature type="transmembrane region" description="Helical" evidence="1">
    <location>
        <begin position="105"/>
        <end position="128"/>
    </location>
</feature>
<comment type="caution">
    <text evidence="2">The sequence shown here is derived from an EMBL/GenBank/DDBJ whole genome shotgun (WGS) entry which is preliminary data.</text>
</comment>
<evidence type="ECO:0000313" key="3">
    <source>
        <dbReference type="Proteomes" id="UP000023464"/>
    </source>
</evidence>
<evidence type="ECO:0000313" key="2">
    <source>
        <dbReference type="EMBL" id="EYU13353.1"/>
    </source>
</evidence>
<proteinExistence type="predicted"/>
<protein>
    <submittedName>
        <fullName evidence="2">Uncharacterized protein</fullName>
    </submittedName>
</protein>
<dbReference type="EMBL" id="JFGV01000092">
    <property type="protein sequence ID" value="EYU13353.1"/>
    <property type="molecule type" value="Genomic_DNA"/>
</dbReference>
<keyword evidence="1" id="KW-0812">Transmembrane</keyword>